<dbReference type="InterPro" id="IPR014729">
    <property type="entry name" value="Rossmann-like_a/b/a_fold"/>
</dbReference>
<protein>
    <submittedName>
        <fullName evidence="2">DUF3440 domain-containing protein</fullName>
    </submittedName>
</protein>
<dbReference type="Gene3D" id="3.40.50.620">
    <property type="entry name" value="HUPs"/>
    <property type="match status" value="1"/>
</dbReference>
<name>A0A3V2Y5M4_SALNE</name>
<dbReference type="AlphaFoldDB" id="A0A3V2Y5M4"/>
<feature type="domain" description="Phosphoadenosine phosphosulphate reductase" evidence="1">
    <location>
        <begin position="164"/>
        <end position="239"/>
    </location>
</feature>
<evidence type="ECO:0000259" key="1">
    <source>
        <dbReference type="Pfam" id="PF01507"/>
    </source>
</evidence>
<dbReference type="EMBL" id="AALGZK010000032">
    <property type="protein sequence ID" value="ECZ5440209.1"/>
    <property type="molecule type" value="Genomic_DNA"/>
</dbReference>
<accession>A0A3V2Y5M4</accession>
<dbReference type="InterPro" id="IPR021845">
    <property type="entry name" value="DUF3440"/>
</dbReference>
<dbReference type="EMBL" id="AAHKGI010000007">
    <property type="protein sequence ID" value="EBX1172683.1"/>
    <property type="molecule type" value="Genomic_DNA"/>
</dbReference>
<evidence type="ECO:0000313" key="3">
    <source>
        <dbReference type="EMBL" id="ECZ5440209.1"/>
    </source>
</evidence>
<feature type="domain" description="Phosphoadenosine phosphosulphate reductase" evidence="1">
    <location>
        <begin position="35"/>
        <end position="89"/>
    </location>
</feature>
<reference evidence="3" key="2">
    <citation type="submission" date="2018-07" db="EMBL/GenBank/DDBJ databases">
        <authorList>
            <consortium name="GenomeTrakr network: Whole genome sequencing for foodborne pathogen traceback"/>
        </authorList>
    </citation>
    <scope>NUCLEOTIDE SEQUENCE</scope>
    <source>
        <strain evidence="3">FDA00000095</strain>
    </source>
</reference>
<sequence>MLASPEYSQKLPLDKNVLIAAKERLEWVFDTFESICLSFSGGKDSTVLLHLLASEALVRKRTFKVLFIDWEVQYQATIDHVDAMRKQYRDCIDEFYWVCLPMTTVSGVSQYQPEWTAWAPNVEWVRQPPEGAITEPEYFPFYVDGMTFEEFVPAFNRWVGDGQPAASLVGIRADESLNRFLSISSKKKFRYSSDKPWTTAIPNGRGYNVYPLYDWKVRDIWRFHAKTGLPHNPIYDLMFQAGLSLSAMRICEPFGPEQRKGLWLYHVLEPEMWAKACLRVNGANSAARYVHQSSGYFGRHQIDKPAHHSWKSYANFLLSSMPETTAEHYRNKIAVYLHWYQQREYPQDIPDEQDKDTGSKDIPSWRRICKVIMRNDYWCRGLSFSPTKVQHYQRYLERIKQKRQQWGVL</sequence>
<evidence type="ECO:0000313" key="2">
    <source>
        <dbReference type="EMBL" id="EBX1172683.1"/>
    </source>
</evidence>
<comment type="caution">
    <text evidence="2">The sequence shown here is derived from an EMBL/GenBank/DDBJ whole genome shotgun (WGS) entry which is preliminary data.</text>
</comment>
<organism evidence="2">
    <name type="scientific">Salmonella newport</name>
    <dbReference type="NCBI Taxonomy" id="108619"/>
    <lineage>
        <taxon>Bacteria</taxon>
        <taxon>Pseudomonadati</taxon>
        <taxon>Pseudomonadota</taxon>
        <taxon>Gammaproteobacteria</taxon>
        <taxon>Enterobacterales</taxon>
        <taxon>Enterobacteriaceae</taxon>
        <taxon>Salmonella</taxon>
    </lineage>
</organism>
<reference evidence="2" key="1">
    <citation type="submission" date="2018-06" db="EMBL/GenBank/DDBJ databases">
        <authorList>
            <person name="Ashton P.M."/>
            <person name="Dallman T."/>
            <person name="Nair S."/>
            <person name="De Pinna E."/>
            <person name="Peters T."/>
            <person name="Grant K."/>
        </authorList>
    </citation>
    <scope>NUCLEOTIDE SEQUENCE</scope>
    <source>
        <strain evidence="2">250711</strain>
    </source>
</reference>
<dbReference type="GO" id="GO:0071453">
    <property type="term" value="P:cellular response to oxygen levels"/>
    <property type="evidence" value="ECO:0007669"/>
    <property type="project" value="TreeGrafter"/>
</dbReference>
<proteinExistence type="predicted"/>
<dbReference type="InterPro" id="IPR002500">
    <property type="entry name" value="PAPS_reduct_dom"/>
</dbReference>
<dbReference type="GO" id="GO:0003824">
    <property type="term" value="F:catalytic activity"/>
    <property type="evidence" value="ECO:0007669"/>
    <property type="project" value="InterPro"/>
</dbReference>
<gene>
    <name evidence="3" type="ORF">AHQ57_24180</name>
    <name evidence="2" type="ORF">DQ066_15260</name>
</gene>
<dbReference type="RefSeq" id="WP_057516528.1">
    <property type="nucleotide sequence ID" value="NZ_MYAT01000087.1"/>
</dbReference>
<dbReference type="PANTHER" id="PTHR30083">
    <property type="entry name" value="TRANSCRIPTIONAL REGULATOR-RELATED"/>
    <property type="match status" value="1"/>
</dbReference>
<dbReference type="Pfam" id="PF11922">
    <property type="entry name" value="DUF3440"/>
    <property type="match status" value="2"/>
</dbReference>
<dbReference type="PANTHER" id="PTHR30083:SF0">
    <property type="entry name" value="3'-PHOSPHOADENOSINE 5'-PHOSPHOSULFATE SULFOTRANSFERASE (PAPS REDUCTASE)_FAD SYNTHETASE"/>
    <property type="match status" value="1"/>
</dbReference>
<dbReference type="SUPFAM" id="SSF52402">
    <property type="entry name" value="Adenine nucleotide alpha hydrolases-like"/>
    <property type="match status" value="1"/>
</dbReference>
<dbReference type="Pfam" id="PF01507">
    <property type="entry name" value="PAPS_reduct"/>
    <property type="match status" value="2"/>
</dbReference>
<dbReference type="CDD" id="cd23947">
    <property type="entry name" value="PAPS_reductase-like_YbdN"/>
    <property type="match status" value="1"/>
</dbReference>